<feature type="compositionally biased region" description="Basic residues" evidence="11">
    <location>
        <begin position="210"/>
        <end position="225"/>
    </location>
</feature>
<comment type="subcellular location">
    <subcellularLocation>
        <location evidence="2">Nucleus</location>
    </subcellularLocation>
</comment>
<evidence type="ECO:0000256" key="1">
    <source>
        <dbReference type="ARBA" id="ARBA00000707"/>
    </source>
</evidence>
<dbReference type="PANTHER" id="PTHR24006:SF722">
    <property type="entry name" value="UBIQUITIN CARBOXYL-TERMINAL HYDROLASE 48"/>
    <property type="match status" value="1"/>
</dbReference>
<evidence type="ECO:0000256" key="10">
    <source>
        <dbReference type="ARBA" id="ARBA00023242"/>
    </source>
</evidence>
<dbReference type="Gene3D" id="3.90.70.10">
    <property type="entry name" value="Cysteine proteinases"/>
    <property type="match status" value="2"/>
</dbReference>
<evidence type="ECO:0000256" key="8">
    <source>
        <dbReference type="ARBA" id="ARBA00022807"/>
    </source>
</evidence>
<evidence type="ECO:0000259" key="12">
    <source>
        <dbReference type="PROSITE" id="PS50235"/>
    </source>
</evidence>
<evidence type="ECO:0000256" key="2">
    <source>
        <dbReference type="ARBA" id="ARBA00004123"/>
    </source>
</evidence>
<gene>
    <name evidence="13" type="ORF">CDEB00056_LOCUS11373</name>
</gene>
<dbReference type="InterPro" id="IPR038765">
    <property type="entry name" value="Papain-like_cys_pep_sf"/>
</dbReference>
<evidence type="ECO:0000256" key="4">
    <source>
        <dbReference type="ARBA" id="ARBA00012759"/>
    </source>
</evidence>
<feature type="compositionally biased region" description="Basic and acidic residues" evidence="11">
    <location>
        <begin position="1639"/>
        <end position="1654"/>
    </location>
</feature>
<evidence type="ECO:0000313" key="13">
    <source>
        <dbReference type="EMBL" id="CAE0466521.1"/>
    </source>
</evidence>
<evidence type="ECO:0000256" key="11">
    <source>
        <dbReference type="SAM" id="MobiDB-lite"/>
    </source>
</evidence>
<evidence type="ECO:0000256" key="3">
    <source>
        <dbReference type="ARBA" id="ARBA00009085"/>
    </source>
</evidence>
<dbReference type="PROSITE" id="PS00973">
    <property type="entry name" value="USP_2"/>
    <property type="match status" value="1"/>
</dbReference>
<dbReference type="EC" id="3.4.19.12" evidence="4"/>
<feature type="region of interest" description="Disordered" evidence="11">
    <location>
        <begin position="1636"/>
        <end position="1674"/>
    </location>
</feature>
<keyword evidence="10" id="KW-0539">Nucleus</keyword>
<dbReference type="InterPro" id="IPR001394">
    <property type="entry name" value="Peptidase_C19_UCH"/>
</dbReference>
<dbReference type="Gene3D" id="1.20.920.10">
    <property type="entry name" value="Bromodomain-like"/>
    <property type="match status" value="1"/>
</dbReference>
<evidence type="ECO:0000256" key="9">
    <source>
        <dbReference type="ARBA" id="ARBA00023117"/>
    </source>
</evidence>
<evidence type="ECO:0000256" key="7">
    <source>
        <dbReference type="ARBA" id="ARBA00022801"/>
    </source>
</evidence>
<feature type="region of interest" description="Disordered" evidence="11">
    <location>
        <begin position="757"/>
        <end position="806"/>
    </location>
</feature>
<feature type="region of interest" description="Disordered" evidence="11">
    <location>
        <begin position="159"/>
        <end position="182"/>
    </location>
</feature>
<dbReference type="InterPro" id="IPR050164">
    <property type="entry name" value="Peptidase_C19"/>
</dbReference>
<dbReference type="EMBL" id="HBIO01014725">
    <property type="protein sequence ID" value="CAE0466521.1"/>
    <property type="molecule type" value="Transcribed_RNA"/>
</dbReference>
<dbReference type="InterPro" id="IPR036427">
    <property type="entry name" value="Bromodomain-like_sf"/>
</dbReference>
<comment type="catalytic activity">
    <reaction evidence="1">
        <text>Thiol-dependent hydrolysis of ester, thioester, amide, peptide and isopeptide bonds formed by the C-terminal Gly of ubiquitin (a 76-residue protein attached to proteins as an intracellular targeting signal).</text>
        <dbReference type="EC" id="3.4.19.12"/>
    </reaction>
</comment>
<keyword evidence="7" id="KW-0378">Hydrolase</keyword>
<dbReference type="InterPro" id="IPR028889">
    <property type="entry name" value="USP"/>
</dbReference>
<dbReference type="Pfam" id="PF00443">
    <property type="entry name" value="UCH"/>
    <property type="match status" value="2"/>
</dbReference>
<protein>
    <recommendedName>
        <fullName evidence="4">ubiquitinyl hydrolase 1</fullName>
        <ecNumber evidence="4">3.4.19.12</ecNumber>
    </recommendedName>
</protein>
<feature type="compositionally biased region" description="Basic residues" evidence="11">
    <location>
        <begin position="1655"/>
        <end position="1664"/>
    </location>
</feature>
<feature type="compositionally biased region" description="Low complexity" evidence="11">
    <location>
        <begin position="168"/>
        <end position="178"/>
    </location>
</feature>
<dbReference type="GO" id="GO:0016579">
    <property type="term" value="P:protein deubiquitination"/>
    <property type="evidence" value="ECO:0007669"/>
    <property type="project" value="InterPro"/>
</dbReference>
<dbReference type="PROSITE" id="PS50235">
    <property type="entry name" value="USP_3"/>
    <property type="match status" value="1"/>
</dbReference>
<dbReference type="InterPro" id="IPR018200">
    <property type="entry name" value="USP_CS"/>
</dbReference>
<dbReference type="InterPro" id="IPR001487">
    <property type="entry name" value="Bromodomain"/>
</dbReference>
<sequence length="1883" mass="213636">MRSTSTIASRSSTRKNNNAKEVEVVDMMTAKKVDERQSDEDQKLGPKQVVNNSNSTSATTSTTTSTTTITTTTPTTSTTTTPTIFESLKRKHIQDFRVDRELGALGTSLAMIDNATFEVGVDAYRGICDKDTHQKDTTIFSQCIFQPKAKDRPKILNAQNENNARMASTSNNSTSSTNLQERWNRSGVRCPCFQNWYEDTLKKQDAIKAKNAKKAKRKNSKKSLRRNTETQTQKITSQVIEIDGPGPVVQSGNEDGTSTKVPVEQHLAIRNDEKDFRCSCDFNPFCISSLGGIMDTYLKDVMGNDNSSTRFRNSGYLNTIKNQNTRYERIESEIKELYQSNSDHTISCDWGPISDKIIAMPNEGNYLDMRRATYVDTKRIMQHLTETVFPESTEKMIIAKLNIIRNWHQRLIFDDGEDQRKDPSQFPFCTPAGVGNLGNTCYLNCLLQCLAGNLPFSQGVFQMDANDKAIPQEMAMIITKLKELIARMKYGPLAVADANEFSNSLLLENDVMQDPNEFTRLLFDRMEESFRVITVASVSEGASPEENETLPKPLEIGDSLYCSKSHTLISNPDDHHDSHSTSRSGSGSRSGSFVARPNEHTRFKWQTKMLFDLLKSVRQKTDQHGFFSKPIDPDLDECEDYYDVVNINDAMSFDTMQEMIERAGSGETRGDGVITSLQEFKSCLNQIIKCARNYYSNEKSFIRKEADLIEKRSDGIIMAMSLKWADHEKAVNREMQMQMQREAASVAEEALFAKKIGRHRKNSDDDEHERDLKPKSAPRSRGIHKRQSSRRSVDDVDDDSKGPPINLIPSLFSGKLEYRTTCMKCNKTSSRAERFMDLNLPIHSGGMVSSTKSASVLTLDTLLDEYFEPEKMIDGNKYHCSHCDENCEAERRTLIVSYPPVLNVQLGRYVYDTKTWRKRKVRNKILLPLCLYLKMKSGDTAKYMLCATQNHKGNSAHEGHYIAEVMDWTTGLWFQYDDDKVTLLQKPASSYNLTTDNPGSRGGGTEEAYNVFYVEEAFLQCKTRIHIESMETSSTERVIQMVSEERLQSFEVQKEMEVLRRRELQQLSCRQLAISKFFLGPSADERKVWVEGSILKRFLSCTDTMDDLFGQKDFPILKHKDLLCEHKRGLHPRVARTGKLLDVHQFHIYVALLQCERKLFVNSREEVPAVEICDLTFSPENNIFCEICSERYQVEVEEKLDRFRSLVQIYSSLDPSSSVEHRACDEEMFALSKSFATSLRKFISNLMKVTKENFGCVTSEKSLVPFAGIDDFEISDLSPDSVVSDDIKKKNSIDPQVNSIITCVHGSCNIINNKRSVRHVSASTWRHIQKIFPEAISHPVVLSSSGEPQNCTKCSRQKENRKDLLDSFVLWADIADNISNSTPVSLSDKQRFRLVHTQTFEAWKSAIKTVEKKTSKRGLGTAEIVKLKTQIHELFRSSREEETIESSLHIQTLTCCKHSRALLSVNSVRQIYEIGSVNGGDDCSDFISKFSVDGPITFLTDKDFEFYAGSLDRLNDIISADEKKHHLLSSIKGSSPEIEVTIDSKDNEGDHYLETISVSTILAIDGANLRFLRPPCNDKNCITNYHDLNIKRTSPQVMVAEKKGGKDIQDIDVNSQMPQYFYQVHEFDGSFEPITSQESLDKRQSQGAKSEERTHLRRSNRKKNHEPGPNQFSFECNRNVNLAQLRLQVYQQSKNRSISTHLLSIYNFNDEKKESSLHELLTDRDNDAMDEIFTSLPQLITDDTVDVIHLVLNVRDDLSTEKSMEAKKECDESLFSTLFQIATSPKAFTTSEGKKGSRKRSVERGFAGTFLQSSSKHPGTQAITRNKKKCKVIDLTCDDRLISVSKNQGKEVCCIDRAPQNPELLTSSRISIDTMYSTSNSND</sequence>
<dbReference type="SUPFAM" id="SSF47370">
    <property type="entry name" value="Bromodomain"/>
    <property type="match status" value="1"/>
</dbReference>
<dbReference type="SUPFAM" id="SSF54001">
    <property type="entry name" value="Cysteine proteinases"/>
    <property type="match status" value="1"/>
</dbReference>
<feature type="compositionally biased region" description="Low complexity" evidence="11">
    <location>
        <begin position="581"/>
        <end position="592"/>
    </location>
</feature>
<keyword evidence="8" id="KW-0788">Thiol protease</keyword>
<dbReference type="GO" id="GO:0004843">
    <property type="term" value="F:cysteine-type deubiquitinase activity"/>
    <property type="evidence" value="ECO:0007669"/>
    <property type="project" value="UniProtKB-EC"/>
</dbReference>
<feature type="domain" description="USP" evidence="12">
    <location>
        <begin position="432"/>
        <end position="1016"/>
    </location>
</feature>
<feature type="region of interest" description="Disordered" evidence="11">
    <location>
        <begin position="209"/>
        <end position="234"/>
    </location>
</feature>
<feature type="compositionally biased region" description="Basic and acidic residues" evidence="11">
    <location>
        <begin position="18"/>
        <end position="44"/>
    </location>
</feature>
<proteinExistence type="inferred from homology"/>
<feature type="region of interest" description="Disordered" evidence="11">
    <location>
        <begin position="1"/>
        <end position="82"/>
    </location>
</feature>
<feature type="compositionally biased region" description="Basic residues" evidence="11">
    <location>
        <begin position="776"/>
        <end position="789"/>
    </location>
</feature>
<feature type="compositionally biased region" description="Low complexity" evidence="11">
    <location>
        <begin position="1"/>
        <end position="11"/>
    </location>
</feature>
<keyword evidence="6" id="KW-0833">Ubl conjugation pathway</keyword>
<keyword evidence="9" id="KW-0103">Bromodomain</keyword>
<keyword evidence="5" id="KW-0645">Protease</keyword>
<dbReference type="GO" id="GO:0005634">
    <property type="term" value="C:nucleus"/>
    <property type="evidence" value="ECO:0007669"/>
    <property type="project" value="UniProtKB-SubCell"/>
</dbReference>
<organism evidence="13">
    <name type="scientific">Chaetoceros debilis</name>
    <dbReference type="NCBI Taxonomy" id="122233"/>
    <lineage>
        <taxon>Eukaryota</taxon>
        <taxon>Sar</taxon>
        <taxon>Stramenopiles</taxon>
        <taxon>Ochrophyta</taxon>
        <taxon>Bacillariophyta</taxon>
        <taxon>Coscinodiscophyceae</taxon>
        <taxon>Chaetocerotophycidae</taxon>
        <taxon>Chaetocerotales</taxon>
        <taxon>Chaetocerotaceae</taxon>
        <taxon>Chaetoceros</taxon>
    </lineage>
</organism>
<dbReference type="PANTHER" id="PTHR24006">
    <property type="entry name" value="UBIQUITIN CARBOXYL-TERMINAL HYDROLASE"/>
    <property type="match status" value="1"/>
</dbReference>
<comment type="similarity">
    <text evidence="3">Belongs to the peptidase C19 family.</text>
</comment>
<reference evidence="13" key="1">
    <citation type="submission" date="2021-01" db="EMBL/GenBank/DDBJ databases">
        <authorList>
            <person name="Corre E."/>
            <person name="Pelletier E."/>
            <person name="Niang G."/>
            <person name="Scheremetjew M."/>
            <person name="Finn R."/>
            <person name="Kale V."/>
            <person name="Holt S."/>
            <person name="Cochrane G."/>
            <person name="Meng A."/>
            <person name="Brown T."/>
            <person name="Cohen L."/>
        </authorList>
    </citation>
    <scope>NUCLEOTIDE SEQUENCE</scope>
    <source>
        <strain evidence="13">MM31A-1</strain>
    </source>
</reference>
<accession>A0A7S3V9M7</accession>
<feature type="compositionally biased region" description="Low complexity" evidence="11">
    <location>
        <begin position="55"/>
        <end position="82"/>
    </location>
</feature>
<dbReference type="SMART" id="SM00297">
    <property type="entry name" value="BROMO"/>
    <property type="match status" value="1"/>
</dbReference>
<name>A0A7S3V9M7_9STRA</name>
<dbReference type="GO" id="GO:0006508">
    <property type="term" value="P:proteolysis"/>
    <property type="evidence" value="ECO:0007669"/>
    <property type="project" value="UniProtKB-KW"/>
</dbReference>
<dbReference type="PROSITE" id="PS00972">
    <property type="entry name" value="USP_1"/>
    <property type="match status" value="1"/>
</dbReference>
<evidence type="ECO:0000256" key="5">
    <source>
        <dbReference type="ARBA" id="ARBA00022670"/>
    </source>
</evidence>
<dbReference type="CDD" id="cd04369">
    <property type="entry name" value="Bromodomain"/>
    <property type="match status" value="1"/>
</dbReference>
<feature type="region of interest" description="Disordered" evidence="11">
    <location>
        <begin position="567"/>
        <end position="594"/>
    </location>
</feature>
<evidence type="ECO:0000256" key="6">
    <source>
        <dbReference type="ARBA" id="ARBA00022786"/>
    </source>
</evidence>
<dbReference type="GO" id="GO:0005829">
    <property type="term" value="C:cytosol"/>
    <property type="evidence" value="ECO:0007669"/>
    <property type="project" value="TreeGrafter"/>
</dbReference>